<dbReference type="Pfam" id="PF09911">
    <property type="entry name" value="DUF2140"/>
    <property type="match status" value="1"/>
</dbReference>
<sequence>MKNRLVEKGNEIKSNPWKFAFLLLAGLLLAITLVVSFKAFGEREPDYKPKVSQQQKNEDPSFQVQLKKEQVNQIISFYLNDYLKESGVKYNFYLEQNALLNGTFNVLGFDMQFYLYFDPFVMDDGNVQLKATSLSIGKLALPISQIMKYVSKEFKLPEWVEVKPKEQTITLHLNDFELQNGMYLKAEKINLIDDDIKFNVYLPIEDTKSKE</sequence>
<name>A0A430ABV9_9ENTE</name>
<dbReference type="EMBL" id="NGJY01000001">
    <property type="protein sequence ID" value="RSU04706.1"/>
    <property type="molecule type" value="Genomic_DNA"/>
</dbReference>
<organism evidence="1 2">
    <name type="scientific">Vagococcus fessus</name>
    <dbReference type="NCBI Taxonomy" id="120370"/>
    <lineage>
        <taxon>Bacteria</taxon>
        <taxon>Bacillati</taxon>
        <taxon>Bacillota</taxon>
        <taxon>Bacilli</taxon>
        <taxon>Lactobacillales</taxon>
        <taxon>Enterococcaceae</taxon>
        <taxon>Vagococcus</taxon>
    </lineage>
</organism>
<dbReference type="OrthoDB" id="2241695at2"/>
<proteinExistence type="predicted"/>
<dbReference type="InterPro" id="IPR018672">
    <property type="entry name" value="DUF2140"/>
</dbReference>
<evidence type="ECO:0000313" key="1">
    <source>
        <dbReference type="EMBL" id="RSU04706.1"/>
    </source>
</evidence>
<accession>A0A430ABV9</accession>
<dbReference type="AlphaFoldDB" id="A0A430ABV9"/>
<comment type="caution">
    <text evidence="1">The sequence shown here is derived from an EMBL/GenBank/DDBJ whole genome shotgun (WGS) entry which is preliminary data.</text>
</comment>
<reference evidence="1 2" key="1">
    <citation type="submission" date="2017-05" db="EMBL/GenBank/DDBJ databases">
        <title>Vagococcus spp. assemblies.</title>
        <authorList>
            <person name="Gulvik C.A."/>
        </authorList>
    </citation>
    <scope>NUCLEOTIDE SEQUENCE [LARGE SCALE GENOMIC DNA]</scope>
    <source>
        <strain evidence="1 2">CCUG 41755</strain>
    </source>
</reference>
<evidence type="ECO:0000313" key="2">
    <source>
        <dbReference type="Proteomes" id="UP000287101"/>
    </source>
</evidence>
<dbReference type="RefSeq" id="WP_126830230.1">
    <property type="nucleotide sequence ID" value="NZ_CBCRYB010000002.1"/>
</dbReference>
<dbReference type="Proteomes" id="UP000287101">
    <property type="component" value="Unassembled WGS sequence"/>
</dbReference>
<evidence type="ECO:0008006" key="3">
    <source>
        <dbReference type="Google" id="ProtNLM"/>
    </source>
</evidence>
<keyword evidence="2" id="KW-1185">Reference proteome</keyword>
<protein>
    <recommendedName>
        <fullName evidence="3">DUF2140 domain-containing protein</fullName>
    </recommendedName>
</protein>
<gene>
    <name evidence="1" type="ORF">CBF31_01425</name>
</gene>